<evidence type="ECO:0000256" key="2">
    <source>
        <dbReference type="SAM" id="SignalP"/>
    </source>
</evidence>
<dbReference type="InterPro" id="IPR011250">
    <property type="entry name" value="OMP/PagP_B-barrel"/>
</dbReference>
<keyword evidence="5" id="KW-1185">Reference proteome</keyword>
<evidence type="ECO:0000259" key="3">
    <source>
        <dbReference type="Pfam" id="PF13505"/>
    </source>
</evidence>
<keyword evidence="1 2" id="KW-0732">Signal</keyword>
<dbReference type="EMBL" id="CP098023">
    <property type="protein sequence ID" value="WKD50228.1"/>
    <property type="molecule type" value="Genomic_DNA"/>
</dbReference>
<dbReference type="InterPro" id="IPR027385">
    <property type="entry name" value="Beta-barrel_OMP"/>
</dbReference>
<evidence type="ECO:0000313" key="4">
    <source>
        <dbReference type="EMBL" id="WKD50228.1"/>
    </source>
</evidence>
<organism evidence="4 5">
    <name type="scientific">Microbulbifer spongiae</name>
    <dbReference type="NCBI Taxonomy" id="2944933"/>
    <lineage>
        <taxon>Bacteria</taxon>
        <taxon>Pseudomonadati</taxon>
        <taxon>Pseudomonadota</taxon>
        <taxon>Gammaproteobacteria</taxon>
        <taxon>Cellvibrionales</taxon>
        <taxon>Microbulbiferaceae</taxon>
        <taxon>Microbulbifer</taxon>
    </lineage>
</organism>
<dbReference type="Pfam" id="PF13505">
    <property type="entry name" value="OMP_b-brl"/>
    <property type="match status" value="1"/>
</dbReference>
<feature type="chain" id="PRO_5047391853" evidence="2">
    <location>
        <begin position="19"/>
        <end position="207"/>
    </location>
</feature>
<dbReference type="Gene3D" id="2.40.160.20">
    <property type="match status" value="1"/>
</dbReference>
<gene>
    <name evidence="4" type="ORF">M8T91_02005</name>
</gene>
<protein>
    <submittedName>
        <fullName evidence="4">Porin family protein</fullName>
    </submittedName>
</protein>
<dbReference type="SUPFAM" id="SSF56925">
    <property type="entry name" value="OMPA-like"/>
    <property type="match status" value="1"/>
</dbReference>
<dbReference type="Proteomes" id="UP001321520">
    <property type="component" value="Chromosome"/>
</dbReference>
<name>A0ABY9EB52_9GAMM</name>
<evidence type="ECO:0000313" key="5">
    <source>
        <dbReference type="Proteomes" id="UP001321520"/>
    </source>
</evidence>
<dbReference type="RefSeq" id="WP_301416330.1">
    <property type="nucleotide sequence ID" value="NZ_CP098023.1"/>
</dbReference>
<reference evidence="4 5" key="1">
    <citation type="submission" date="2022-05" db="EMBL/GenBank/DDBJ databases">
        <title>Microbulbifer sp. nov., isolated from sponge.</title>
        <authorList>
            <person name="Gao L."/>
        </authorList>
    </citation>
    <scope>NUCLEOTIDE SEQUENCE [LARGE SCALE GENOMIC DNA]</scope>
    <source>
        <strain evidence="4 5">MI-G</strain>
    </source>
</reference>
<proteinExistence type="predicted"/>
<sequence length="207" mass="24340">MKRTLGALALLLPATVNALEWNNPFEGIRTGEYRVIATLGLGNGELRINNNRDFFAYASVGITPAVGVWQVELRGSRFDDSHIRVNQVGLNFKVDFTLNCYVQCLYWMVGWNYADIDLNDVRKHGYWYHRKKDWHYPVENWYYDGRYIHLLNPSGSDSFWNLGIGYRFMWTRDFDTSIEYNYNNIGSVHRVDLGHLRTLTVNFSYRF</sequence>
<accession>A0ABY9EB52</accession>
<feature type="signal peptide" evidence="2">
    <location>
        <begin position="1"/>
        <end position="18"/>
    </location>
</feature>
<feature type="domain" description="Outer membrane protein beta-barrel" evidence="3">
    <location>
        <begin position="54"/>
        <end position="207"/>
    </location>
</feature>
<evidence type="ECO:0000256" key="1">
    <source>
        <dbReference type="ARBA" id="ARBA00022729"/>
    </source>
</evidence>